<evidence type="ECO:0000256" key="1">
    <source>
        <dbReference type="ARBA" id="ARBA00047473"/>
    </source>
</evidence>
<feature type="domain" description="UDP-glucose/GDP-mannose dehydrogenase N-terminal" evidence="2">
    <location>
        <begin position="2"/>
        <end position="139"/>
    </location>
</feature>
<dbReference type="GO" id="GO:0051287">
    <property type="term" value="F:NAD binding"/>
    <property type="evidence" value="ECO:0007669"/>
    <property type="project" value="InterPro"/>
</dbReference>
<dbReference type="EMBL" id="JABWDY010015078">
    <property type="protein sequence ID" value="KAF5197122.1"/>
    <property type="molecule type" value="Genomic_DNA"/>
</dbReference>
<gene>
    <name evidence="3" type="ORF">FRX31_013291</name>
</gene>
<evidence type="ECO:0000313" key="4">
    <source>
        <dbReference type="Proteomes" id="UP000554482"/>
    </source>
</evidence>
<dbReference type="PANTHER" id="PTHR11374">
    <property type="entry name" value="UDP-GLUCOSE DEHYDROGENASE/UDP-MANNAC DEHYDROGENASE"/>
    <property type="match status" value="1"/>
</dbReference>
<dbReference type="PANTHER" id="PTHR11374:SF3">
    <property type="entry name" value="UDP-GLUCOSE 6-DEHYDROGENASE"/>
    <property type="match status" value="1"/>
</dbReference>
<dbReference type="Proteomes" id="UP000554482">
    <property type="component" value="Unassembled WGS sequence"/>
</dbReference>
<sequence>MTVLAAMCPNIRIIICDVNQKNFDDWESGIVPFYETDMHHVLHSPGVLGQCLCFSEDIEETLEQAKVIIVVIDISVDKVNEGYRHNLAKWRDSWQWVVQPDNDNKLVIDKSNMPPDALSMVEEYCENGGVNLAVVFNPE</sequence>
<accession>A0A7J6WLX7</accession>
<organism evidence="3 4">
    <name type="scientific">Thalictrum thalictroides</name>
    <name type="common">Rue-anemone</name>
    <name type="synonym">Anemone thalictroides</name>
    <dbReference type="NCBI Taxonomy" id="46969"/>
    <lineage>
        <taxon>Eukaryota</taxon>
        <taxon>Viridiplantae</taxon>
        <taxon>Streptophyta</taxon>
        <taxon>Embryophyta</taxon>
        <taxon>Tracheophyta</taxon>
        <taxon>Spermatophyta</taxon>
        <taxon>Magnoliopsida</taxon>
        <taxon>Ranunculales</taxon>
        <taxon>Ranunculaceae</taxon>
        <taxon>Thalictroideae</taxon>
        <taxon>Thalictrum</taxon>
    </lineage>
</organism>
<evidence type="ECO:0000259" key="2">
    <source>
        <dbReference type="Pfam" id="PF03721"/>
    </source>
</evidence>
<dbReference type="GO" id="GO:0003979">
    <property type="term" value="F:UDP-glucose 6-dehydrogenase activity"/>
    <property type="evidence" value="ECO:0007669"/>
    <property type="project" value="UniProtKB-EC"/>
</dbReference>
<dbReference type="Gene3D" id="3.40.50.720">
    <property type="entry name" value="NAD(P)-binding Rossmann-like Domain"/>
    <property type="match status" value="1"/>
</dbReference>
<keyword evidence="4" id="KW-1185">Reference proteome</keyword>
<evidence type="ECO:0000313" key="3">
    <source>
        <dbReference type="EMBL" id="KAF5197122.1"/>
    </source>
</evidence>
<dbReference type="Pfam" id="PF03721">
    <property type="entry name" value="UDPG_MGDP_dh_N"/>
    <property type="match status" value="1"/>
</dbReference>
<dbReference type="InterPro" id="IPR001732">
    <property type="entry name" value="UDP-Glc/GDP-Man_DH_N"/>
</dbReference>
<dbReference type="SUPFAM" id="SSF51735">
    <property type="entry name" value="NAD(P)-binding Rossmann-fold domains"/>
    <property type="match status" value="1"/>
</dbReference>
<dbReference type="InterPro" id="IPR028356">
    <property type="entry name" value="UDPglc_DH_euk"/>
</dbReference>
<dbReference type="OrthoDB" id="5059218at2759"/>
<dbReference type="InterPro" id="IPR036291">
    <property type="entry name" value="NAD(P)-bd_dom_sf"/>
</dbReference>
<reference evidence="3 4" key="1">
    <citation type="submission" date="2020-06" db="EMBL/GenBank/DDBJ databases">
        <title>Transcriptomic and genomic resources for Thalictrum thalictroides and T. hernandezii: Facilitating candidate gene discovery in an emerging model plant lineage.</title>
        <authorList>
            <person name="Arias T."/>
            <person name="Riano-Pachon D.M."/>
            <person name="Di Stilio V.S."/>
        </authorList>
    </citation>
    <scope>NUCLEOTIDE SEQUENCE [LARGE SCALE GENOMIC DNA]</scope>
    <source>
        <strain evidence="4">cv. WT478/WT964</strain>
        <tissue evidence="3">Leaves</tissue>
    </source>
</reference>
<dbReference type="GO" id="GO:0006024">
    <property type="term" value="P:glycosaminoglycan biosynthetic process"/>
    <property type="evidence" value="ECO:0007669"/>
    <property type="project" value="TreeGrafter"/>
</dbReference>
<comment type="caution">
    <text evidence="3">The sequence shown here is derived from an EMBL/GenBank/DDBJ whole genome shotgun (WGS) entry which is preliminary data.</text>
</comment>
<proteinExistence type="predicted"/>
<dbReference type="GO" id="GO:0005634">
    <property type="term" value="C:nucleus"/>
    <property type="evidence" value="ECO:0007669"/>
    <property type="project" value="TreeGrafter"/>
</dbReference>
<protein>
    <recommendedName>
        <fullName evidence="2">UDP-glucose/GDP-mannose dehydrogenase N-terminal domain-containing protein</fullName>
    </recommendedName>
</protein>
<dbReference type="AlphaFoldDB" id="A0A7J6WLX7"/>
<name>A0A7J6WLX7_THATH</name>
<comment type="catalytic activity">
    <reaction evidence="1">
        <text>UDP-alpha-D-glucose + 2 NAD(+) + H2O = UDP-alpha-D-glucuronate + 2 NADH + 3 H(+)</text>
        <dbReference type="Rhea" id="RHEA:23596"/>
        <dbReference type="ChEBI" id="CHEBI:15377"/>
        <dbReference type="ChEBI" id="CHEBI:15378"/>
        <dbReference type="ChEBI" id="CHEBI:57540"/>
        <dbReference type="ChEBI" id="CHEBI:57945"/>
        <dbReference type="ChEBI" id="CHEBI:58052"/>
        <dbReference type="ChEBI" id="CHEBI:58885"/>
        <dbReference type="EC" id="1.1.1.22"/>
    </reaction>
</comment>